<dbReference type="AlphaFoldDB" id="A0A183T4U0"/>
<dbReference type="InterPro" id="IPR001753">
    <property type="entry name" value="Enoyl-CoA_hydra/iso"/>
</dbReference>
<evidence type="ECO:0000313" key="4">
    <source>
        <dbReference type="WBParaSite" id="SSLN_0001193301-mRNA-1"/>
    </source>
</evidence>
<keyword evidence="3" id="KW-1185">Reference proteome</keyword>
<dbReference type="PANTHER" id="PTHR43802:SF1">
    <property type="entry name" value="IP11341P-RELATED"/>
    <property type="match status" value="1"/>
</dbReference>
<dbReference type="InterPro" id="IPR029045">
    <property type="entry name" value="ClpP/crotonase-like_dom_sf"/>
</dbReference>
<organism evidence="4">
    <name type="scientific">Schistocephalus solidus</name>
    <name type="common">Tapeworm</name>
    <dbReference type="NCBI Taxonomy" id="70667"/>
    <lineage>
        <taxon>Eukaryota</taxon>
        <taxon>Metazoa</taxon>
        <taxon>Spiralia</taxon>
        <taxon>Lophotrochozoa</taxon>
        <taxon>Platyhelminthes</taxon>
        <taxon>Cestoda</taxon>
        <taxon>Eucestoda</taxon>
        <taxon>Diphyllobothriidea</taxon>
        <taxon>Diphyllobothriidae</taxon>
        <taxon>Schistocephalus</taxon>
    </lineage>
</organism>
<proteinExistence type="inferred from homology"/>
<dbReference type="Gene3D" id="3.90.226.10">
    <property type="entry name" value="2-enoyl-CoA Hydratase, Chain A, domain 1"/>
    <property type="match status" value="1"/>
</dbReference>
<evidence type="ECO:0000313" key="3">
    <source>
        <dbReference type="Proteomes" id="UP000275846"/>
    </source>
</evidence>
<dbReference type="EMBL" id="UYSU01036573">
    <property type="protein sequence ID" value="VDL97873.1"/>
    <property type="molecule type" value="Genomic_DNA"/>
</dbReference>
<dbReference type="Pfam" id="PF00378">
    <property type="entry name" value="ECH_1"/>
    <property type="match status" value="1"/>
</dbReference>
<dbReference type="WBParaSite" id="SSLN_0001193301-mRNA-1">
    <property type="protein sequence ID" value="SSLN_0001193301-mRNA-1"/>
    <property type="gene ID" value="SSLN_0001193301"/>
</dbReference>
<protein>
    <submittedName>
        <fullName evidence="4">3-hydroxypropionyl-coenzyme A dehydratase</fullName>
    </submittedName>
</protein>
<dbReference type="STRING" id="70667.A0A183T4U0"/>
<reference evidence="2 3" key="2">
    <citation type="submission" date="2018-11" db="EMBL/GenBank/DDBJ databases">
        <authorList>
            <consortium name="Pathogen Informatics"/>
        </authorList>
    </citation>
    <scope>NUCLEOTIDE SEQUENCE [LARGE SCALE GENOMIC DNA]</scope>
    <source>
        <strain evidence="2 3">NST_G2</strain>
    </source>
</reference>
<accession>A0A183T4U0</accession>
<dbReference type="OrthoDB" id="448450at2759"/>
<gene>
    <name evidence="2" type="ORF">SSLN_LOCUS11488</name>
</gene>
<dbReference type="SUPFAM" id="SSF52096">
    <property type="entry name" value="ClpP/crotonase"/>
    <property type="match status" value="1"/>
</dbReference>
<name>A0A183T4U0_SCHSO</name>
<evidence type="ECO:0000313" key="2">
    <source>
        <dbReference type="EMBL" id="VDL97873.1"/>
    </source>
</evidence>
<dbReference type="CDD" id="cd06558">
    <property type="entry name" value="crotonase-like"/>
    <property type="match status" value="1"/>
</dbReference>
<dbReference type="PANTHER" id="PTHR43802">
    <property type="entry name" value="ENOYL-COA HYDRATASE"/>
    <property type="match status" value="1"/>
</dbReference>
<comment type="similarity">
    <text evidence="1">Belongs to the enoyl-CoA hydratase/isomerase family.</text>
</comment>
<sequence>MASVIRERIGRLLLIGINRPARANMLDFNTAELLKTTVKTEFEEDDNIAASVIYGEGGNFCEGWDERDISDSCPVVSTSFIPFVPNTRDMLIFTKPTFAAITGHAFGCGFHLALACDVRISEPDCTFCFTSKAPLPVVEGSIERLAFLVGGSRALELLIGDPLLTAEQAHAYGLVQRAAKTGTALGTAVHMAENLVRSRNYDFVLQSRRSLFGLSSSKQHGSRHFHTSTGISLKLLTESATFAQQ</sequence>
<reference evidence="4" key="1">
    <citation type="submission" date="2016-06" db="UniProtKB">
        <authorList>
            <consortium name="WormBaseParasite"/>
        </authorList>
    </citation>
    <scope>IDENTIFICATION</scope>
</reference>
<dbReference type="Proteomes" id="UP000275846">
    <property type="component" value="Unassembled WGS sequence"/>
</dbReference>
<evidence type="ECO:0000256" key="1">
    <source>
        <dbReference type="ARBA" id="ARBA00005254"/>
    </source>
</evidence>